<feature type="compositionally biased region" description="Low complexity" evidence="4">
    <location>
        <begin position="274"/>
        <end position="338"/>
    </location>
</feature>
<name>A0ABV3DAX5_9ACTN</name>
<dbReference type="InterPro" id="IPR057326">
    <property type="entry name" value="KR_dom"/>
</dbReference>
<dbReference type="PANTHER" id="PTHR43391">
    <property type="entry name" value="RETINOL DEHYDROGENASE-RELATED"/>
    <property type="match status" value="1"/>
</dbReference>
<sequence length="338" mass="35226">MREFAGKVAAITGAGSGIGRALAYELARHGARLALSDVDEEAVRETAAVALGHGASETAASRVDVADRHAVQAWADETAGQFGTVNLVVNNAGVALTASVEEMDWDDFEWLMGVNFWGVAHGTKAFLPHLRRARDAHLVNISSVFGLMGIPTQSAYCAAKYAVRGFTESLRQEMRMSGSGVRVTTVHPGGVKTNIARRARAAGNREVDTLADEFDKVARTSPERAARIIVRGVKRNRARIFVGPDATLIDVGQRLLGAGIEPLVRTFSGRSSLETGAPAPASTSAGAKAAATQAAGTQATETQAAETQAAETRAAEPVLAEPSAAPPTGTTTRPATGS</sequence>
<keyword evidence="7" id="KW-1185">Reference proteome</keyword>
<dbReference type="Proteomes" id="UP001551482">
    <property type="component" value="Unassembled WGS sequence"/>
</dbReference>
<reference evidence="6 7" key="1">
    <citation type="submission" date="2024-06" db="EMBL/GenBank/DDBJ databases">
        <title>The Natural Products Discovery Center: Release of the First 8490 Sequenced Strains for Exploring Actinobacteria Biosynthetic Diversity.</title>
        <authorList>
            <person name="Kalkreuter E."/>
            <person name="Kautsar S.A."/>
            <person name="Yang D."/>
            <person name="Bader C.D."/>
            <person name="Teijaro C.N."/>
            <person name="Fluegel L."/>
            <person name="Davis C.M."/>
            <person name="Simpson J.R."/>
            <person name="Lauterbach L."/>
            <person name="Steele A.D."/>
            <person name="Gui C."/>
            <person name="Meng S."/>
            <person name="Li G."/>
            <person name="Viehrig K."/>
            <person name="Ye F."/>
            <person name="Su P."/>
            <person name="Kiefer A.F."/>
            <person name="Nichols A."/>
            <person name="Cepeda A.J."/>
            <person name="Yan W."/>
            <person name="Fan B."/>
            <person name="Jiang Y."/>
            <person name="Adhikari A."/>
            <person name="Zheng C.-J."/>
            <person name="Schuster L."/>
            <person name="Cowan T.M."/>
            <person name="Smanski M.J."/>
            <person name="Chevrette M.G."/>
            <person name="De Carvalho L.P.S."/>
            <person name="Shen B."/>
        </authorList>
    </citation>
    <scope>NUCLEOTIDE SEQUENCE [LARGE SCALE GENOMIC DNA]</scope>
    <source>
        <strain evidence="6 7">NPDC048946</strain>
    </source>
</reference>
<dbReference type="EC" id="1.-.-.-" evidence="6"/>
<feature type="region of interest" description="Disordered" evidence="4">
    <location>
        <begin position="271"/>
        <end position="338"/>
    </location>
</feature>
<dbReference type="InterPro" id="IPR036291">
    <property type="entry name" value="NAD(P)-bd_dom_sf"/>
</dbReference>
<comment type="similarity">
    <text evidence="1 3">Belongs to the short-chain dehydrogenases/reductases (SDR) family.</text>
</comment>
<dbReference type="Pfam" id="PF00106">
    <property type="entry name" value="adh_short"/>
    <property type="match status" value="1"/>
</dbReference>
<dbReference type="RefSeq" id="WP_358349494.1">
    <property type="nucleotide sequence ID" value="NZ_JBEZFP010000009.1"/>
</dbReference>
<gene>
    <name evidence="6" type="ORF">AB0C36_05265</name>
</gene>
<dbReference type="Gene3D" id="3.40.50.720">
    <property type="entry name" value="NAD(P)-binding Rossmann-like Domain"/>
    <property type="match status" value="1"/>
</dbReference>
<dbReference type="PANTHER" id="PTHR43391:SF82">
    <property type="entry name" value="OXIDOREDUCTASE SADH-RELATED"/>
    <property type="match status" value="1"/>
</dbReference>
<organism evidence="6 7">
    <name type="scientific">Streptodolium elevatio</name>
    <dbReference type="NCBI Taxonomy" id="3157996"/>
    <lineage>
        <taxon>Bacteria</taxon>
        <taxon>Bacillati</taxon>
        <taxon>Actinomycetota</taxon>
        <taxon>Actinomycetes</taxon>
        <taxon>Kitasatosporales</taxon>
        <taxon>Streptomycetaceae</taxon>
        <taxon>Streptodolium</taxon>
    </lineage>
</organism>
<dbReference type="SMART" id="SM00822">
    <property type="entry name" value="PKS_KR"/>
    <property type="match status" value="1"/>
</dbReference>
<evidence type="ECO:0000313" key="7">
    <source>
        <dbReference type="Proteomes" id="UP001551482"/>
    </source>
</evidence>
<dbReference type="InterPro" id="IPR020904">
    <property type="entry name" value="Sc_DH/Rdtase_CS"/>
</dbReference>
<evidence type="ECO:0000259" key="5">
    <source>
        <dbReference type="SMART" id="SM00822"/>
    </source>
</evidence>
<dbReference type="PROSITE" id="PS00061">
    <property type="entry name" value="ADH_SHORT"/>
    <property type="match status" value="1"/>
</dbReference>
<dbReference type="PRINTS" id="PR00081">
    <property type="entry name" value="GDHRDH"/>
</dbReference>
<protein>
    <submittedName>
        <fullName evidence="6">SDR family oxidoreductase</fullName>
        <ecNumber evidence="6">1.-.-.-</ecNumber>
    </submittedName>
</protein>
<keyword evidence="2 6" id="KW-0560">Oxidoreductase</keyword>
<dbReference type="GO" id="GO:0016491">
    <property type="term" value="F:oxidoreductase activity"/>
    <property type="evidence" value="ECO:0007669"/>
    <property type="project" value="UniProtKB-KW"/>
</dbReference>
<dbReference type="InterPro" id="IPR002347">
    <property type="entry name" value="SDR_fam"/>
</dbReference>
<evidence type="ECO:0000256" key="2">
    <source>
        <dbReference type="ARBA" id="ARBA00023002"/>
    </source>
</evidence>
<evidence type="ECO:0000256" key="3">
    <source>
        <dbReference type="RuleBase" id="RU000363"/>
    </source>
</evidence>
<feature type="domain" description="Ketoreductase" evidence="5">
    <location>
        <begin position="7"/>
        <end position="192"/>
    </location>
</feature>
<evidence type="ECO:0000256" key="1">
    <source>
        <dbReference type="ARBA" id="ARBA00006484"/>
    </source>
</evidence>
<dbReference type="CDD" id="cd05233">
    <property type="entry name" value="SDR_c"/>
    <property type="match status" value="1"/>
</dbReference>
<accession>A0ABV3DAX5</accession>
<proteinExistence type="inferred from homology"/>
<comment type="caution">
    <text evidence="6">The sequence shown here is derived from an EMBL/GenBank/DDBJ whole genome shotgun (WGS) entry which is preliminary data.</text>
</comment>
<evidence type="ECO:0000313" key="6">
    <source>
        <dbReference type="EMBL" id="MEU8132898.1"/>
    </source>
</evidence>
<evidence type="ECO:0000256" key="4">
    <source>
        <dbReference type="SAM" id="MobiDB-lite"/>
    </source>
</evidence>
<dbReference type="PRINTS" id="PR00080">
    <property type="entry name" value="SDRFAMILY"/>
</dbReference>
<dbReference type="EMBL" id="JBEZFP010000009">
    <property type="protein sequence ID" value="MEU8132898.1"/>
    <property type="molecule type" value="Genomic_DNA"/>
</dbReference>
<dbReference type="SUPFAM" id="SSF51735">
    <property type="entry name" value="NAD(P)-binding Rossmann-fold domains"/>
    <property type="match status" value="1"/>
</dbReference>